<evidence type="ECO:0000259" key="5">
    <source>
        <dbReference type="PROSITE" id="PS50975"/>
    </source>
</evidence>
<gene>
    <name evidence="6" type="ORF">QYS48_33510</name>
</gene>
<dbReference type="InterPro" id="IPR051538">
    <property type="entry name" value="Acyl-CoA_Synth/Transferase"/>
</dbReference>
<sequence length="710" mass="78773">MRFDNKYFDQLFNPKSIAVIGASTHTDKVGYALLKNLLDGGFTGKIYPVNPNTNSILGLKAYSSVEQINNNVDLAIIAVDAVRVPDILNQAYKKGIKTFIIITAGFKESTSIGAKVLEEKLVEVVYAYELFVIGPNCLGVINTQPTINMNATFARVAPKKGNIAFVSQSGAIGIHALEYAARQDIGFSKFVTIGNKTAINENDLLNYLIDDEETKVILLYLESFSDGIRFKEIIQSKNQQQLKPIIILKSGRTESGIKAALSHTGALTGEDNIVSQFLDDCGVLRVDSIEELFTTALLIANQPKPKGNKLLVLTNAGGLGIMAMDATKDTSLVAIKLMKPEQDILQKELPNAASTANPVDILGDAGAERYSHTLKTLLDINSFDLLLMICTPQFMTNRAQILNSILDLVAKARKNQITLAAVFPSINEELFTIFDAYDLPNYEFPEQAINAFSNYVRFANYKFEDALVQNTKLINRKYNHLKKLFDKAKHHNQEYLNEVESYSILKEYGVTLAPHYVTKHIGEAISLADKIGYPVVAKIIVKGVLHKFDQGGVILNINTKTELIEAYNRLHESFNSKRVEGVLIQSQIKKGIEFIIGSKFHEGFGHFIMFGLGGTYVEILKDIKLAMSPLTKVKAYELIESIRAKEIMEGYRGIKPINKEALVNLLLKVSNIVNDFPEIESLDLNPVFALENDAIVADARIILKKEVTKK</sequence>
<dbReference type="InterPro" id="IPR003781">
    <property type="entry name" value="CoA-bd"/>
</dbReference>
<evidence type="ECO:0000256" key="2">
    <source>
        <dbReference type="ARBA" id="ARBA00022741"/>
    </source>
</evidence>
<dbReference type="EMBL" id="CP129970">
    <property type="protein sequence ID" value="WMN06736.1"/>
    <property type="molecule type" value="Genomic_DNA"/>
</dbReference>
<protein>
    <submittedName>
        <fullName evidence="6">Acetate--CoA ligase family protein</fullName>
    </submittedName>
</protein>
<dbReference type="RefSeq" id="WP_308356658.1">
    <property type="nucleotide sequence ID" value="NZ_CP129970.2"/>
</dbReference>
<dbReference type="AlphaFoldDB" id="A0AA51N916"/>
<dbReference type="SUPFAM" id="SSF51735">
    <property type="entry name" value="NAD(P)-binding Rossmann-fold domains"/>
    <property type="match status" value="1"/>
</dbReference>
<accession>A0AA51N916</accession>
<dbReference type="SUPFAM" id="SSF56059">
    <property type="entry name" value="Glutathione synthetase ATP-binding domain-like"/>
    <property type="match status" value="1"/>
</dbReference>
<evidence type="ECO:0000313" key="7">
    <source>
        <dbReference type="Proteomes" id="UP001244443"/>
    </source>
</evidence>
<dbReference type="Pfam" id="PF13549">
    <property type="entry name" value="ATP-grasp_5"/>
    <property type="match status" value="1"/>
</dbReference>
<keyword evidence="2 4" id="KW-0547">Nucleotide-binding</keyword>
<dbReference type="InterPro" id="IPR036291">
    <property type="entry name" value="NAD(P)-bd_dom_sf"/>
</dbReference>
<keyword evidence="1 6" id="KW-0436">Ligase</keyword>
<dbReference type="Gene3D" id="3.30.470.20">
    <property type="entry name" value="ATP-grasp fold, B domain"/>
    <property type="match status" value="1"/>
</dbReference>
<evidence type="ECO:0000256" key="4">
    <source>
        <dbReference type="PROSITE-ProRule" id="PRU00409"/>
    </source>
</evidence>
<dbReference type="InterPro" id="IPR032875">
    <property type="entry name" value="Succ_CoA_lig_flav_dom"/>
</dbReference>
<reference evidence="6" key="1">
    <citation type="submission" date="2023-08" db="EMBL/GenBank/DDBJ databases">
        <title>Comparative genomics and taxonomic characterization of three novel marine species of genus Marivirga.</title>
        <authorList>
            <person name="Muhammad N."/>
            <person name="Kim S.-G."/>
        </authorList>
    </citation>
    <scope>NUCLEOTIDE SEQUENCE [LARGE SCALE GENOMIC DNA]</scope>
    <source>
        <strain evidence="6">ABR2-2</strain>
    </source>
</reference>
<evidence type="ECO:0000256" key="1">
    <source>
        <dbReference type="ARBA" id="ARBA00022598"/>
    </source>
</evidence>
<dbReference type="SMART" id="SM00881">
    <property type="entry name" value="CoA_binding"/>
    <property type="match status" value="1"/>
</dbReference>
<proteinExistence type="predicted"/>
<dbReference type="Pfam" id="PF13380">
    <property type="entry name" value="CoA_binding_2"/>
    <property type="match status" value="1"/>
</dbReference>
<dbReference type="Gene3D" id="3.40.50.720">
    <property type="entry name" value="NAD(P)-binding Rossmann-like Domain"/>
    <property type="match status" value="1"/>
</dbReference>
<evidence type="ECO:0000313" key="6">
    <source>
        <dbReference type="EMBL" id="WMN06736.1"/>
    </source>
</evidence>
<dbReference type="PANTHER" id="PTHR43334:SF2">
    <property type="entry name" value="ACETATE--COA LIGASE [ADP-FORMING]"/>
    <property type="match status" value="1"/>
</dbReference>
<dbReference type="Gene3D" id="3.40.50.261">
    <property type="entry name" value="Succinyl-CoA synthetase domains"/>
    <property type="match status" value="2"/>
</dbReference>
<dbReference type="Pfam" id="PF13607">
    <property type="entry name" value="Succ_CoA_lig"/>
    <property type="match status" value="1"/>
</dbReference>
<dbReference type="GO" id="GO:0016874">
    <property type="term" value="F:ligase activity"/>
    <property type="evidence" value="ECO:0007669"/>
    <property type="project" value="UniProtKB-KW"/>
</dbReference>
<evidence type="ECO:0000256" key="3">
    <source>
        <dbReference type="ARBA" id="ARBA00022840"/>
    </source>
</evidence>
<keyword evidence="7" id="KW-1185">Reference proteome</keyword>
<dbReference type="InterPro" id="IPR011761">
    <property type="entry name" value="ATP-grasp"/>
</dbReference>
<dbReference type="PANTHER" id="PTHR43334">
    <property type="entry name" value="ACETATE--COA LIGASE [ADP-FORMING]"/>
    <property type="match status" value="1"/>
</dbReference>
<feature type="domain" description="ATP-grasp" evidence="5">
    <location>
        <begin position="502"/>
        <end position="538"/>
    </location>
</feature>
<dbReference type="PROSITE" id="PS50975">
    <property type="entry name" value="ATP_GRASP"/>
    <property type="match status" value="1"/>
</dbReference>
<name>A0AA51N916_9BACT</name>
<dbReference type="SUPFAM" id="SSF52210">
    <property type="entry name" value="Succinyl-CoA synthetase domains"/>
    <property type="match status" value="2"/>
</dbReference>
<dbReference type="InterPro" id="IPR016102">
    <property type="entry name" value="Succinyl-CoA_synth-like"/>
</dbReference>
<keyword evidence="3 4" id="KW-0067">ATP-binding</keyword>
<dbReference type="Gene3D" id="3.30.1490.20">
    <property type="entry name" value="ATP-grasp fold, A domain"/>
    <property type="match status" value="1"/>
</dbReference>
<dbReference type="InterPro" id="IPR013815">
    <property type="entry name" value="ATP_grasp_subdomain_1"/>
</dbReference>
<dbReference type="GO" id="GO:0005524">
    <property type="term" value="F:ATP binding"/>
    <property type="evidence" value="ECO:0007669"/>
    <property type="project" value="UniProtKB-UniRule"/>
</dbReference>
<dbReference type="Proteomes" id="UP001244443">
    <property type="component" value="Chromosome"/>
</dbReference>
<dbReference type="GO" id="GO:0046872">
    <property type="term" value="F:metal ion binding"/>
    <property type="evidence" value="ECO:0007669"/>
    <property type="project" value="InterPro"/>
</dbReference>
<organism evidence="6 7">
    <name type="scientific">Marivirga arenosa</name>
    <dbReference type="NCBI Taxonomy" id="3059076"/>
    <lineage>
        <taxon>Bacteria</taxon>
        <taxon>Pseudomonadati</taxon>
        <taxon>Bacteroidota</taxon>
        <taxon>Cytophagia</taxon>
        <taxon>Cytophagales</taxon>
        <taxon>Marivirgaceae</taxon>
        <taxon>Marivirga</taxon>
    </lineage>
</organism>